<evidence type="ECO:0000313" key="4">
    <source>
        <dbReference type="Proteomes" id="UP001596058"/>
    </source>
</evidence>
<feature type="region of interest" description="Disordered" evidence="1">
    <location>
        <begin position="68"/>
        <end position="103"/>
    </location>
</feature>
<protein>
    <submittedName>
        <fullName evidence="3">Molybdopterin cofactor-binding domain-containing protein</fullName>
    </submittedName>
</protein>
<name>A0ABW1CSI1_9ACTN</name>
<feature type="region of interest" description="Disordered" evidence="1">
    <location>
        <begin position="1"/>
        <end position="24"/>
    </location>
</feature>
<feature type="compositionally biased region" description="Low complexity" evidence="1">
    <location>
        <begin position="72"/>
        <end position="85"/>
    </location>
</feature>
<evidence type="ECO:0000256" key="1">
    <source>
        <dbReference type="SAM" id="MobiDB-lite"/>
    </source>
</evidence>
<proteinExistence type="predicted"/>
<gene>
    <name evidence="3" type="ORF">ACFPZ3_29470</name>
</gene>
<feature type="domain" description="Aldehyde oxidase/xanthine dehydrogenase second molybdopterin binding" evidence="2">
    <location>
        <begin position="30"/>
        <end position="67"/>
    </location>
</feature>
<sequence length="192" mass="20027">MAALRRDPHGRHVHRPHRHAHRQAQPAVLGVYDAGRIINPRLAETQAIGGLGGGIGMAPLEHTITDPATVASSTPTWPTTSFSPTPTCPTWPPSTSTAKTAKRTPAAEIGGGVQADVHLVGAPGGGIDLPLAQQKLHSATVRVGLRSWRVRSGPDPGLLSQPREVSLCRNAVSRAPVGSAAHCLTQKSRCSG</sequence>
<evidence type="ECO:0000313" key="3">
    <source>
        <dbReference type="EMBL" id="MFC5828014.1"/>
    </source>
</evidence>
<dbReference type="InterPro" id="IPR046867">
    <property type="entry name" value="AldOxase/xan_DH_MoCoBD2"/>
</dbReference>
<dbReference type="EMBL" id="JBHSPA010000033">
    <property type="protein sequence ID" value="MFC5828014.1"/>
    <property type="molecule type" value="Genomic_DNA"/>
</dbReference>
<dbReference type="InterPro" id="IPR037165">
    <property type="entry name" value="AldOxase/xan_DH_Mopterin-bd_sf"/>
</dbReference>
<feature type="compositionally biased region" description="Basic residues" evidence="1">
    <location>
        <begin position="8"/>
        <end position="22"/>
    </location>
</feature>
<reference evidence="4" key="1">
    <citation type="journal article" date="2019" name="Int. J. Syst. Evol. Microbiol.">
        <title>The Global Catalogue of Microorganisms (GCM) 10K type strain sequencing project: providing services to taxonomists for standard genome sequencing and annotation.</title>
        <authorList>
            <consortium name="The Broad Institute Genomics Platform"/>
            <consortium name="The Broad Institute Genome Sequencing Center for Infectious Disease"/>
            <person name="Wu L."/>
            <person name="Ma J."/>
        </authorList>
    </citation>
    <scope>NUCLEOTIDE SEQUENCE [LARGE SCALE GENOMIC DNA]</scope>
    <source>
        <strain evidence="4">CCUG 53903</strain>
    </source>
</reference>
<keyword evidence="4" id="KW-1185">Reference proteome</keyword>
<comment type="caution">
    <text evidence="3">The sequence shown here is derived from an EMBL/GenBank/DDBJ whole genome shotgun (WGS) entry which is preliminary data.</text>
</comment>
<evidence type="ECO:0000259" key="2">
    <source>
        <dbReference type="Pfam" id="PF20256"/>
    </source>
</evidence>
<dbReference type="Pfam" id="PF20256">
    <property type="entry name" value="MoCoBD_2"/>
    <property type="match status" value="1"/>
</dbReference>
<organism evidence="3 4">
    <name type="scientific">Nonomuraea insulae</name>
    <dbReference type="NCBI Taxonomy" id="1616787"/>
    <lineage>
        <taxon>Bacteria</taxon>
        <taxon>Bacillati</taxon>
        <taxon>Actinomycetota</taxon>
        <taxon>Actinomycetes</taxon>
        <taxon>Streptosporangiales</taxon>
        <taxon>Streptosporangiaceae</taxon>
        <taxon>Nonomuraea</taxon>
    </lineage>
</organism>
<accession>A0ABW1CSI1</accession>
<dbReference type="Gene3D" id="3.30.365.10">
    <property type="entry name" value="Aldehyde oxidase/xanthine dehydrogenase, molybdopterin binding domain"/>
    <property type="match status" value="1"/>
</dbReference>
<dbReference type="Proteomes" id="UP001596058">
    <property type="component" value="Unassembled WGS sequence"/>
</dbReference>
<dbReference type="SUPFAM" id="SSF56003">
    <property type="entry name" value="Molybdenum cofactor-binding domain"/>
    <property type="match status" value="1"/>
</dbReference>
<dbReference type="RefSeq" id="WP_379517518.1">
    <property type="nucleotide sequence ID" value="NZ_JBHSPA010000033.1"/>
</dbReference>